<dbReference type="KEGG" id="sap:Sulac_0383"/>
<dbReference type="Proteomes" id="UP000005439">
    <property type="component" value="Chromosome"/>
</dbReference>
<reference evidence="1 2" key="2">
    <citation type="journal article" date="2012" name="Stand. Genomic Sci.">
        <title>Complete genome sequence of the moderately thermophilic mineral-sulfide-oxidizing firmicute Sulfobacillus acidophilus type strain (NAL(T)).</title>
        <authorList>
            <person name="Anderson I."/>
            <person name="Chertkov O."/>
            <person name="Chen A."/>
            <person name="Saunders E."/>
            <person name="Lapidus A."/>
            <person name="Nolan M."/>
            <person name="Lucas S."/>
            <person name="Hammon N."/>
            <person name="Deshpande S."/>
            <person name="Cheng J.F."/>
            <person name="Han C."/>
            <person name="Tapia R."/>
            <person name="Goodwin L.A."/>
            <person name="Pitluck S."/>
            <person name="Liolios K."/>
            <person name="Pagani I."/>
            <person name="Ivanova N."/>
            <person name="Mikhailova N."/>
            <person name="Pati A."/>
            <person name="Palaniappan K."/>
            <person name="Land M."/>
            <person name="Pan C."/>
            <person name="Rohde M."/>
            <person name="Pukall R."/>
            <person name="Goker M."/>
            <person name="Detter J.C."/>
            <person name="Woyke T."/>
            <person name="Bristow J."/>
            <person name="Eisen J.A."/>
            <person name="Markowitz V."/>
            <person name="Hugenholtz P."/>
            <person name="Kyrpides N.C."/>
            <person name="Klenk H.P."/>
            <person name="Mavromatis K."/>
        </authorList>
    </citation>
    <scope>NUCLEOTIDE SEQUENCE [LARGE SCALE GENOMIC DNA]</scope>
    <source>
        <strain evidence="2">ATCC 700253 / DSM 10332 / NAL</strain>
    </source>
</reference>
<protein>
    <submittedName>
        <fullName evidence="1">Uncharacterized protein</fullName>
    </submittedName>
</protein>
<reference evidence="2" key="1">
    <citation type="submission" date="2011-12" db="EMBL/GenBank/DDBJ databases">
        <title>The complete genome of chromosome of Sulfobacillus acidophilus DSM 10332.</title>
        <authorList>
            <person name="Lucas S."/>
            <person name="Han J."/>
            <person name="Lapidus A."/>
            <person name="Bruce D."/>
            <person name="Goodwin L."/>
            <person name="Pitluck S."/>
            <person name="Peters L."/>
            <person name="Kyrpides N."/>
            <person name="Mavromatis K."/>
            <person name="Ivanova N."/>
            <person name="Mikhailova N."/>
            <person name="Chertkov O."/>
            <person name="Saunders E."/>
            <person name="Detter J.C."/>
            <person name="Tapia R."/>
            <person name="Han C."/>
            <person name="Land M."/>
            <person name="Hauser L."/>
            <person name="Markowitz V."/>
            <person name="Cheng J.-F."/>
            <person name="Hugenholtz P."/>
            <person name="Woyke T."/>
            <person name="Wu D."/>
            <person name="Pukall R."/>
            <person name="Gehrich-Schroeter G."/>
            <person name="Schneider S."/>
            <person name="Klenk H.-P."/>
            <person name="Eisen J.A."/>
        </authorList>
    </citation>
    <scope>NUCLEOTIDE SEQUENCE [LARGE SCALE GENOMIC DNA]</scope>
    <source>
        <strain evidence="2">ATCC 700253 / DSM 10332 / NAL</strain>
    </source>
</reference>
<dbReference type="AlphaFoldDB" id="G8TY44"/>
<proteinExistence type="predicted"/>
<sequence length="58" mass="6341">MFARMIVWAVSYLVGAAYLVHGLGLPLVDVFHPAAIQSGLQYQLQSQLQAALAQFPQL</sequence>
<evidence type="ECO:0000313" key="1">
    <source>
        <dbReference type="EMBL" id="AEW03951.1"/>
    </source>
</evidence>
<dbReference type="EMBL" id="CP003179">
    <property type="protein sequence ID" value="AEW03951.1"/>
    <property type="molecule type" value="Genomic_DNA"/>
</dbReference>
<organism evidence="1 2">
    <name type="scientific">Sulfobacillus acidophilus (strain ATCC 700253 / DSM 10332 / NAL)</name>
    <dbReference type="NCBI Taxonomy" id="679936"/>
    <lineage>
        <taxon>Bacteria</taxon>
        <taxon>Bacillati</taxon>
        <taxon>Bacillota</taxon>
        <taxon>Clostridia</taxon>
        <taxon>Eubacteriales</taxon>
        <taxon>Clostridiales Family XVII. Incertae Sedis</taxon>
        <taxon>Sulfobacillus</taxon>
    </lineage>
</organism>
<dbReference type="HOGENOM" id="CLU_3048704_0_0_9"/>
<evidence type="ECO:0000313" key="2">
    <source>
        <dbReference type="Proteomes" id="UP000005439"/>
    </source>
</evidence>
<accession>G8TY44</accession>
<dbReference type="PATRIC" id="fig|679936.5.peg.386"/>
<name>G8TY44_SULAD</name>
<gene>
    <name evidence="1" type="ordered locus">Sulac_0383</name>
</gene>
<dbReference type="STRING" id="679936.Sulac_0383"/>
<keyword evidence="2" id="KW-1185">Reference proteome</keyword>